<reference evidence="1" key="1">
    <citation type="journal article" date="2021" name="PeerJ">
        <title>Extensive microbial diversity within the chicken gut microbiome revealed by metagenomics and culture.</title>
        <authorList>
            <person name="Gilroy R."/>
            <person name="Ravi A."/>
            <person name="Getino M."/>
            <person name="Pursley I."/>
            <person name="Horton D.L."/>
            <person name="Alikhan N.F."/>
            <person name="Baker D."/>
            <person name="Gharbi K."/>
            <person name="Hall N."/>
            <person name="Watson M."/>
            <person name="Adriaenssens E.M."/>
            <person name="Foster-Nyarko E."/>
            <person name="Jarju S."/>
            <person name="Secka A."/>
            <person name="Antonio M."/>
            <person name="Oren A."/>
            <person name="Chaudhuri R.R."/>
            <person name="La Ragione R."/>
            <person name="Hildebrand F."/>
            <person name="Pallen M.J."/>
        </authorList>
    </citation>
    <scope>NUCLEOTIDE SEQUENCE</scope>
    <source>
        <strain evidence="1">CHK173-259</strain>
    </source>
</reference>
<proteinExistence type="predicted"/>
<comment type="caution">
    <text evidence="1">The sequence shown here is derived from an EMBL/GenBank/DDBJ whole genome shotgun (WGS) entry which is preliminary data.</text>
</comment>
<dbReference type="SUPFAM" id="SSF46785">
    <property type="entry name" value="Winged helix' DNA-binding domain"/>
    <property type="match status" value="1"/>
</dbReference>
<accession>A0A9D1QSN6</accession>
<dbReference type="AlphaFoldDB" id="A0A9D1QSN6"/>
<protein>
    <submittedName>
        <fullName evidence="1">DNA replication protein</fullName>
    </submittedName>
</protein>
<dbReference type="EMBL" id="DXGJ01000052">
    <property type="protein sequence ID" value="HIW72333.1"/>
    <property type="molecule type" value="Genomic_DNA"/>
</dbReference>
<evidence type="ECO:0000313" key="1">
    <source>
        <dbReference type="EMBL" id="HIW72333.1"/>
    </source>
</evidence>
<gene>
    <name evidence="1" type="ORF">H9875_06865</name>
</gene>
<organism evidence="1 2">
    <name type="scientific">Candidatus Levilactobacillus faecigallinarum</name>
    <dbReference type="NCBI Taxonomy" id="2838638"/>
    <lineage>
        <taxon>Bacteria</taxon>
        <taxon>Bacillati</taxon>
        <taxon>Bacillota</taxon>
        <taxon>Bacilli</taxon>
        <taxon>Lactobacillales</taxon>
        <taxon>Lactobacillaceae</taxon>
        <taxon>Levilactobacillus</taxon>
    </lineage>
</organism>
<dbReference type="Proteomes" id="UP000886822">
    <property type="component" value="Unassembled WGS sequence"/>
</dbReference>
<evidence type="ECO:0000313" key="2">
    <source>
        <dbReference type="Proteomes" id="UP000886822"/>
    </source>
</evidence>
<reference evidence="1" key="2">
    <citation type="submission" date="2021-04" db="EMBL/GenBank/DDBJ databases">
        <authorList>
            <person name="Gilroy R."/>
        </authorList>
    </citation>
    <scope>NUCLEOTIDE SEQUENCE</scope>
    <source>
        <strain evidence="1">CHK173-259</strain>
    </source>
</reference>
<dbReference type="InterPro" id="IPR036390">
    <property type="entry name" value="WH_DNA-bd_sf"/>
</dbReference>
<sequence>MKLSGIEWIVLNCIPKGAGNPITTNDVCKLTGLDTREVRQAVSILINRHGVPIVANRSGNRGMFIATNEAERTDGLAAFTNQVSNMAVRIDAIRNADLEHWQDDLEPIKPVGHGKQEDAG</sequence>
<name>A0A9D1QSN6_9LACO</name>